<dbReference type="RefSeq" id="WP_024266838.1">
    <property type="nucleotide sequence ID" value="NC_023035.1"/>
</dbReference>
<dbReference type="GO" id="GO:0018826">
    <property type="term" value="F:methionine gamma-lyase activity"/>
    <property type="evidence" value="ECO:0007669"/>
    <property type="project" value="UniProtKB-EC"/>
</dbReference>
<dbReference type="Gene3D" id="3.90.1150.10">
    <property type="entry name" value="Aspartate Aminotransferase, domain 1"/>
    <property type="match status" value="1"/>
</dbReference>
<dbReference type="PATRIC" id="fig|1307761.3.peg.474"/>
<dbReference type="InterPro" id="IPR015422">
    <property type="entry name" value="PyrdxlP-dep_Trfase_small"/>
</dbReference>
<dbReference type="InterPro" id="IPR015421">
    <property type="entry name" value="PyrdxlP-dep_Trfase_major"/>
</dbReference>
<evidence type="ECO:0000256" key="2">
    <source>
        <dbReference type="ARBA" id="ARBA00022898"/>
    </source>
</evidence>
<comment type="similarity">
    <text evidence="4">Belongs to the trans-sulfuration enzymes family.</text>
</comment>
<dbReference type="PIRSF" id="PIRSF001434">
    <property type="entry name" value="CGS"/>
    <property type="match status" value="1"/>
</dbReference>
<dbReference type="KEGG" id="slr:L21SP2_0474"/>
<gene>
    <name evidence="5" type="ORF">L21SP2_0474</name>
</gene>
<organism evidence="5 6">
    <name type="scientific">Salinispira pacifica</name>
    <dbReference type="NCBI Taxonomy" id="1307761"/>
    <lineage>
        <taxon>Bacteria</taxon>
        <taxon>Pseudomonadati</taxon>
        <taxon>Spirochaetota</taxon>
        <taxon>Spirochaetia</taxon>
        <taxon>Spirochaetales</taxon>
        <taxon>Spirochaetaceae</taxon>
        <taxon>Salinispira</taxon>
    </lineage>
</organism>
<dbReference type="eggNOG" id="COG0626">
    <property type="taxonomic scope" value="Bacteria"/>
</dbReference>
<feature type="modified residue" description="N6-(pyridoxal phosphate)lysine" evidence="3">
    <location>
        <position position="228"/>
    </location>
</feature>
<accession>V5WFE6</accession>
<dbReference type="HOGENOM" id="CLU_018986_2_0_12"/>
<keyword evidence="6" id="KW-1185">Reference proteome</keyword>
<evidence type="ECO:0000313" key="6">
    <source>
        <dbReference type="Proteomes" id="UP000018680"/>
    </source>
</evidence>
<evidence type="ECO:0000256" key="3">
    <source>
        <dbReference type="PIRSR" id="PIRSR001434-2"/>
    </source>
</evidence>
<comment type="cofactor">
    <cofactor evidence="1 4">
        <name>pyridoxal 5'-phosphate</name>
        <dbReference type="ChEBI" id="CHEBI:597326"/>
    </cofactor>
</comment>
<dbReference type="Proteomes" id="UP000018680">
    <property type="component" value="Chromosome"/>
</dbReference>
<dbReference type="AlphaFoldDB" id="V5WFE6"/>
<dbReference type="Gene3D" id="3.40.640.10">
    <property type="entry name" value="Type I PLP-dependent aspartate aminotransferase-like (Major domain)"/>
    <property type="match status" value="1"/>
</dbReference>
<proteinExistence type="inferred from homology"/>
<keyword evidence="2 3" id="KW-0663">Pyridoxal phosphate</keyword>
<dbReference type="GO" id="GO:0030170">
    <property type="term" value="F:pyridoxal phosphate binding"/>
    <property type="evidence" value="ECO:0007669"/>
    <property type="project" value="InterPro"/>
</dbReference>
<dbReference type="EC" id="4.4.1.11" evidence="5"/>
<dbReference type="GO" id="GO:0005737">
    <property type="term" value="C:cytoplasm"/>
    <property type="evidence" value="ECO:0007669"/>
    <property type="project" value="TreeGrafter"/>
</dbReference>
<dbReference type="Pfam" id="PF01053">
    <property type="entry name" value="Cys_Met_Meta_PP"/>
    <property type="match status" value="1"/>
</dbReference>
<reference evidence="5 6" key="1">
    <citation type="journal article" date="2015" name="Stand. Genomic Sci.">
        <title>Complete genome sequence and description of Salinispira pacifica gen. nov., sp. nov., a novel spirochaete isolated form a hypersaline microbial mat.</title>
        <authorList>
            <person name="Ben Hania W."/>
            <person name="Joseph M."/>
            <person name="Schumann P."/>
            <person name="Bunk B."/>
            <person name="Fiebig A."/>
            <person name="Sproer C."/>
            <person name="Klenk H.P."/>
            <person name="Fardeau M.L."/>
            <person name="Spring S."/>
        </authorList>
    </citation>
    <scope>NUCLEOTIDE SEQUENCE [LARGE SCALE GENOMIC DNA]</scope>
    <source>
        <strain evidence="5 6">L21-RPul-D2</strain>
    </source>
</reference>
<dbReference type="PANTHER" id="PTHR11808">
    <property type="entry name" value="TRANS-SULFURATION ENZYME FAMILY MEMBER"/>
    <property type="match status" value="1"/>
</dbReference>
<dbReference type="InterPro" id="IPR015424">
    <property type="entry name" value="PyrdxlP-dep_Trfase"/>
</dbReference>
<evidence type="ECO:0000313" key="5">
    <source>
        <dbReference type="EMBL" id="AHC13906.1"/>
    </source>
</evidence>
<sequence>MKYEKPFTNALQGGDKAFREMKNFSKTAPIFETSVFSFDSLEDVDAYLNGDPDMYMYSRLDNPNNRQLETRLAALESAESAVVSSSGMAAVFAAVMGLMKAGGAVSSGTRIVTSRYLYGGTRSLFFQELVPLGFTIVEVDSESPDAVLEALNESPRDCLNILYWETVSNPGMKAADIRKLTEAAHASKPGKGEDGCGLEILVDNTFLSPALFRPLEHGADAVLHSTTKYLNGHSDATGGAVLSREEVVEHARKAVINFGSQLSPFESWLTLRGLQTLPMRMERHSSNALDIAARLKELPEVYNVCYPGLDSLRDSFPLGAGGMLSFDLESSAAAGRFIRGLNMISFSPSLAGLQTTVSYPASTSHRNQSDEMLRSQGISRSTIRLSVGLEDPDDIFQDIQQALKGGEDV</sequence>
<dbReference type="InterPro" id="IPR000277">
    <property type="entry name" value="Cys/Met-Metab_PyrdxlP-dep_enz"/>
</dbReference>
<dbReference type="STRING" id="1307761.L21SP2_0474"/>
<dbReference type="SUPFAM" id="SSF53383">
    <property type="entry name" value="PLP-dependent transferases"/>
    <property type="match status" value="1"/>
</dbReference>
<keyword evidence="5" id="KW-0456">Lyase</keyword>
<protein>
    <submittedName>
        <fullName evidence="5">Methionine gamma-lyase</fullName>
        <ecNumber evidence="5">4.4.1.11</ecNumber>
    </submittedName>
</protein>
<dbReference type="OrthoDB" id="9780685at2"/>
<name>V5WFE6_9SPIO</name>
<evidence type="ECO:0000256" key="4">
    <source>
        <dbReference type="RuleBase" id="RU362118"/>
    </source>
</evidence>
<dbReference type="GO" id="GO:0019346">
    <property type="term" value="P:transsulfuration"/>
    <property type="evidence" value="ECO:0007669"/>
    <property type="project" value="InterPro"/>
</dbReference>
<evidence type="ECO:0000256" key="1">
    <source>
        <dbReference type="ARBA" id="ARBA00001933"/>
    </source>
</evidence>
<dbReference type="EMBL" id="CP006939">
    <property type="protein sequence ID" value="AHC13906.1"/>
    <property type="molecule type" value="Genomic_DNA"/>
</dbReference>
<dbReference type="FunFam" id="3.40.640.10:FF:000046">
    <property type="entry name" value="Cystathionine gamma-lyase"/>
    <property type="match status" value="1"/>
</dbReference>